<evidence type="ECO:0000259" key="3">
    <source>
        <dbReference type="PROSITE" id="PS51724"/>
    </source>
</evidence>
<evidence type="ECO:0000256" key="1">
    <source>
        <dbReference type="SAM" id="MobiDB-lite"/>
    </source>
</evidence>
<evidence type="ECO:0000256" key="2">
    <source>
        <dbReference type="SAM" id="Phobius"/>
    </source>
</evidence>
<evidence type="ECO:0000313" key="4">
    <source>
        <dbReference type="EMBL" id="MBT2134549.1"/>
    </source>
</evidence>
<dbReference type="EMBL" id="JAHFVK010000002">
    <property type="protein sequence ID" value="MBT2134549.1"/>
    <property type="molecule type" value="Genomic_DNA"/>
</dbReference>
<name>A0ABS5W4B8_9SPHN</name>
<feature type="transmembrane region" description="Helical" evidence="2">
    <location>
        <begin position="54"/>
        <end position="76"/>
    </location>
</feature>
<sequence>MPMAGMGRGDEFGNPADGAESVEAELAFADGDERLPWLESDDDFDPAGVDTSRVAVFAAAGLLVIVLLLGAVWWALRDDSGRELVADGSVIEAPDAPYKTRPDNPGGLQVEGTGDTSFKVAEGKEIDGRIAGSGEVAAPSIDREQADADGEDAPVATARGVGVQVGAYSTKEQAEAGWNTLSGRFDSLQGRNHRVVQGIADSGTIFRLQAVAGSVEEADTLCRALKAQGGDCQVKR</sequence>
<dbReference type="Gene3D" id="3.30.70.1070">
    <property type="entry name" value="Sporulation related repeat"/>
    <property type="match status" value="1"/>
</dbReference>
<feature type="region of interest" description="Disordered" evidence="1">
    <location>
        <begin position="95"/>
        <end position="114"/>
    </location>
</feature>
<proteinExistence type="predicted"/>
<dbReference type="Proteomes" id="UP000811255">
    <property type="component" value="Unassembled WGS sequence"/>
</dbReference>
<keyword evidence="2" id="KW-0812">Transmembrane</keyword>
<dbReference type="Pfam" id="PF05036">
    <property type="entry name" value="SPOR"/>
    <property type="match status" value="1"/>
</dbReference>
<dbReference type="RefSeq" id="WP_214536188.1">
    <property type="nucleotide sequence ID" value="NZ_JAHFVK010000002.1"/>
</dbReference>
<reference evidence="4 5" key="1">
    <citation type="submission" date="2021-05" db="EMBL/GenBank/DDBJ databases">
        <title>Croceibacterium sp. LX-88 genome sequence.</title>
        <authorList>
            <person name="Luo X."/>
        </authorList>
    </citation>
    <scope>NUCLEOTIDE SEQUENCE [LARGE SCALE GENOMIC DNA]</scope>
    <source>
        <strain evidence="4 5">LX-88</strain>
    </source>
</reference>
<dbReference type="SUPFAM" id="SSF110997">
    <property type="entry name" value="Sporulation related repeat"/>
    <property type="match status" value="1"/>
</dbReference>
<feature type="domain" description="SPOR" evidence="3">
    <location>
        <begin position="155"/>
        <end position="236"/>
    </location>
</feature>
<protein>
    <submittedName>
        <fullName evidence="4">SPOR domain-containing protein</fullName>
    </submittedName>
</protein>
<evidence type="ECO:0000313" key="5">
    <source>
        <dbReference type="Proteomes" id="UP000811255"/>
    </source>
</evidence>
<keyword evidence="2" id="KW-1133">Transmembrane helix</keyword>
<dbReference type="InterPro" id="IPR007730">
    <property type="entry name" value="SPOR-like_dom"/>
</dbReference>
<organism evidence="4 5">
    <name type="scientific">Croceibacterium selenioxidans</name>
    <dbReference type="NCBI Taxonomy" id="2838833"/>
    <lineage>
        <taxon>Bacteria</taxon>
        <taxon>Pseudomonadati</taxon>
        <taxon>Pseudomonadota</taxon>
        <taxon>Alphaproteobacteria</taxon>
        <taxon>Sphingomonadales</taxon>
        <taxon>Erythrobacteraceae</taxon>
        <taxon>Croceibacterium</taxon>
    </lineage>
</organism>
<keyword evidence="5" id="KW-1185">Reference proteome</keyword>
<accession>A0ABS5W4B8</accession>
<keyword evidence="2" id="KW-0472">Membrane</keyword>
<comment type="caution">
    <text evidence="4">The sequence shown here is derived from an EMBL/GenBank/DDBJ whole genome shotgun (WGS) entry which is preliminary data.</text>
</comment>
<dbReference type="InterPro" id="IPR036680">
    <property type="entry name" value="SPOR-like_sf"/>
</dbReference>
<gene>
    <name evidence="4" type="ORF">KK137_09405</name>
</gene>
<dbReference type="PROSITE" id="PS51724">
    <property type="entry name" value="SPOR"/>
    <property type="match status" value="1"/>
</dbReference>